<dbReference type="Pfam" id="PF01408">
    <property type="entry name" value="GFO_IDH_MocA"/>
    <property type="match status" value="1"/>
</dbReference>
<keyword evidence="4" id="KW-1185">Reference proteome</keyword>
<dbReference type="Gene3D" id="3.40.50.720">
    <property type="entry name" value="NAD(P)-binding Rossmann-like Domain"/>
    <property type="match status" value="1"/>
</dbReference>
<gene>
    <name evidence="3" type="ORF">ALPR1_13010</name>
</gene>
<evidence type="ECO:0000259" key="1">
    <source>
        <dbReference type="Pfam" id="PF01408"/>
    </source>
</evidence>
<name>A3HTH3_9BACT</name>
<dbReference type="InterPro" id="IPR000683">
    <property type="entry name" value="Gfo/Idh/MocA-like_OxRdtase_N"/>
</dbReference>
<comment type="caution">
    <text evidence="3">The sequence shown here is derived from an EMBL/GenBank/DDBJ whole genome shotgun (WGS) entry which is preliminary data.</text>
</comment>
<feature type="domain" description="Putative oxidoreductase C-terminal" evidence="2">
    <location>
        <begin position="201"/>
        <end position="468"/>
    </location>
</feature>
<dbReference type="EMBL" id="AAXU02000001">
    <property type="protein sequence ID" value="EAZ83141.2"/>
    <property type="molecule type" value="Genomic_DNA"/>
</dbReference>
<sequence length="469" mass="53135">MSNEPLMEPIMSKYKMRKNIVTRMAASIIAAFLFQFCNSPKEGQMTEDQSKAAIQIVSLDPGHFHAGLIHKSMYPEVDSTIHVYAPEGEELRDYLKRIAGYNERAEDPTAWNIEIYTGDDFLQEMIRQKAGNVMVVAGKNDRKIDYILAALENDINVYADKPLVINPEGFQKLKKAFAIAEQKDLLFYDIMTERFEISTILQRELSMIPEVFGTIEKGTLENPAITKESVHHFFKYVSGAPLIRPEWFFDTEIEGSGLVDVTTHLVDLVQWEVFPEKALDTADVEMLEAELLPTSLNYEQYELVTRKKPPFENGETLDVMANGEMNYTLKGVHAKVSVKWAYQAPEGTADTHYSIMRGSKANLIIRQGANESYKPVLYVKLLEDQAEALEKAVLTDLQGKYPGIGLTKLETGEYKIEVPSSYSVGHEAHFAQVTENYLKYFKAGELPDWEVPNMIVKYYTTTQAFAAAQ</sequence>
<dbReference type="InterPro" id="IPR036291">
    <property type="entry name" value="NAD(P)-bd_dom_sf"/>
</dbReference>
<dbReference type="GO" id="GO:0000166">
    <property type="term" value="F:nucleotide binding"/>
    <property type="evidence" value="ECO:0007669"/>
    <property type="project" value="InterPro"/>
</dbReference>
<protein>
    <submittedName>
        <fullName evidence="3">Oxidoreductase</fullName>
    </submittedName>
</protein>
<evidence type="ECO:0000313" key="4">
    <source>
        <dbReference type="Proteomes" id="UP000003919"/>
    </source>
</evidence>
<reference evidence="3 4" key="1">
    <citation type="journal article" date="2011" name="J. Bacteriol.">
        <title>Complete genome sequence of Algoriphagus sp. PR1, bacterial prey of a colony-forming choanoflagellate.</title>
        <authorList>
            <person name="Alegado R.A."/>
            <person name="Ferriera S."/>
            <person name="Nusbaum C."/>
            <person name="Young S.K."/>
            <person name="Zeng Q."/>
            <person name="Imamovic A."/>
            <person name="Fairclough S.R."/>
            <person name="King N."/>
        </authorList>
    </citation>
    <scope>NUCLEOTIDE SEQUENCE [LARGE SCALE GENOMIC DNA]</scope>
    <source>
        <strain evidence="3 4">PR1</strain>
    </source>
</reference>
<dbReference type="Pfam" id="PF16490">
    <property type="entry name" value="Oxidoreduct_C"/>
    <property type="match status" value="1"/>
</dbReference>
<dbReference type="Proteomes" id="UP000003919">
    <property type="component" value="Unassembled WGS sequence"/>
</dbReference>
<evidence type="ECO:0000259" key="2">
    <source>
        <dbReference type="Pfam" id="PF16490"/>
    </source>
</evidence>
<accession>A3HTH3</accession>
<dbReference type="STRING" id="388413.ALPR1_13010"/>
<proteinExistence type="predicted"/>
<dbReference type="eggNOG" id="COG0673">
    <property type="taxonomic scope" value="Bacteria"/>
</dbReference>
<dbReference type="HOGENOM" id="CLU_584919_0_0_10"/>
<dbReference type="AlphaFoldDB" id="A3HTH3"/>
<feature type="domain" description="Gfo/Idh/MocA-like oxidoreductase N-terminal" evidence="1">
    <location>
        <begin position="103"/>
        <end position="178"/>
    </location>
</feature>
<evidence type="ECO:0000313" key="3">
    <source>
        <dbReference type="EMBL" id="EAZ83141.2"/>
    </source>
</evidence>
<dbReference type="Gene3D" id="3.30.360.10">
    <property type="entry name" value="Dihydrodipicolinate Reductase, domain 2"/>
    <property type="match status" value="1"/>
</dbReference>
<dbReference type="SUPFAM" id="SSF51735">
    <property type="entry name" value="NAD(P)-binding Rossmann-fold domains"/>
    <property type="match status" value="1"/>
</dbReference>
<dbReference type="InterPro" id="IPR032459">
    <property type="entry name" value="Oxidoreduct_C"/>
</dbReference>
<organism evidence="3 4">
    <name type="scientific">Algoriphagus machipongonensis</name>
    <dbReference type="NCBI Taxonomy" id="388413"/>
    <lineage>
        <taxon>Bacteria</taxon>
        <taxon>Pseudomonadati</taxon>
        <taxon>Bacteroidota</taxon>
        <taxon>Cytophagia</taxon>
        <taxon>Cytophagales</taxon>
        <taxon>Cyclobacteriaceae</taxon>
        <taxon>Algoriphagus</taxon>
    </lineage>
</organism>